<gene>
    <name evidence="2" type="ORF">CI238_10470</name>
</gene>
<keyword evidence="3" id="KW-1185">Reference proteome</keyword>
<protein>
    <submittedName>
        <fullName evidence="2">Uncharacterized protein</fullName>
    </submittedName>
</protein>
<feature type="non-terminal residue" evidence="2">
    <location>
        <position position="1"/>
    </location>
</feature>
<accession>A0A162NRX3</accession>
<evidence type="ECO:0000313" key="2">
    <source>
        <dbReference type="EMBL" id="KZL86244.1"/>
    </source>
</evidence>
<dbReference type="Proteomes" id="UP000076584">
    <property type="component" value="Unassembled WGS sequence"/>
</dbReference>
<feature type="compositionally biased region" description="Basic and acidic residues" evidence="1">
    <location>
        <begin position="51"/>
        <end position="65"/>
    </location>
</feature>
<reference evidence="2 3" key="1">
    <citation type="submission" date="2015-06" db="EMBL/GenBank/DDBJ databases">
        <title>Survival trade-offs in plant roots during colonization by closely related pathogenic and mutualistic fungi.</title>
        <authorList>
            <person name="Hacquard S."/>
            <person name="Kracher B."/>
            <person name="Hiruma K."/>
            <person name="Weinman A."/>
            <person name="Muench P."/>
            <person name="Garrido Oter R."/>
            <person name="Ver Loren van Themaat E."/>
            <person name="Dallerey J.-F."/>
            <person name="Damm U."/>
            <person name="Henrissat B."/>
            <person name="Lespinet O."/>
            <person name="Thon M."/>
            <person name="Kemen E."/>
            <person name="McHardy A.C."/>
            <person name="Schulze-Lefert P."/>
            <person name="O'Connell R.J."/>
        </authorList>
    </citation>
    <scope>NUCLEOTIDE SEQUENCE [LARGE SCALE GENOMIC DNA]</scope>
    <source>
        <strain evidence="2 3">MAFF 238704</strain>
    </source>
</reference>
<dbReference type="AlphaFoldDB" id="A0A162NRX3"/>
<evidence type="ECO:0000313" key="3">
    <source>
        <dbReference type="Proteomes" id="UP000076584"/>
    </source>
</evidence>
<evidence type="ECO:0000256" key="1">
    <source>
        <dbReference type="SAM" id="MobiDB-lite"/>
    </source>
</evidence>
<name>A0A162NRX3_COLIC</name>
<dbReference type="EMBL" id="LFIW01000481">
    <property type="protein sequence ID" value="KZL86244.1"/>
    <property type="molecule type" value="Genomic_DNA"/>
</dbReference>
<feature type="region of interest" description="Disordered" evidence="1">
    <location>
        <begin position="48"/>
        <end position="71"/>
    </location>
</feature>
<sequence>LTRLPEVCYASMKLRTPLGLFRLLTTKTAPHPCLVSFLVRGTMTRANDIGDDSKQESAVGVDEKRARKCKT</sequence>
<proteinExistence type="predicted"/>
<organism evidence="2 3">
    <name type="scientific">Colletotrichum incanum</name>
    <name type="common">Soybean anthracnose fungus</name>
    <dbReference type="NCBI Taxonomy" id="1573173"/>
    <lineage>
        <taxon>Eukaryota</taxon>
        <taxon>Fungi</taxon>
        <taxon>Dikarya</taxon>
        <taxon>Ascomycota</taxon>
        <taxon>Pezizomycotina</taxon>
        <taxon>Sordariomycetes</taxon>
        <taxon>Hypocreomycetidae</taxon>
        <taxon>Glomerellales</taxon>
        <taxon>Glomerellaceae</taxon>
        <taxon>Colletotrichum</taxon>
        <taxon>Colletotrichum spaethianum species complex</taxon>
    </lineage>
</organism>
<comment type="caution">
    <text evidence="2">The sequence shown here is derived from an EMBL/GenBank/DDBJ whole genome shotgun (WGS) entry which is preliminary data.</text>
</comment>